<proteinExistence type="predicted"/>
<feature type="region of interest" description="Disordered" evidence="1">
    <location>
        <begin position="1553"/>
        <end position="1573"/>
    </location>
</feature>
<accession>E9AKH3</accession>
<feature type="compositionally biased region" description="Polar residues" evidence="1">
    <location>
        <begin position="8"/>
        <end position="22"/>
    </location>
</feature>
<reference evidence="2 3" key="1">
    <citation type="journal article" date="2011" name="Genome Res.">
        <title>Chromosome and gene copy number variation allow major structural change between species and strains of Leishmania.</title>
        <authorList>
            <person name="Rogers M.B."/>
            <person name="Hilley J.D."/>
            <person name="Dickens N.J."/>
            <person name="Wilkes J."/>
            <person name="Bates P.A."/>
            <person name="Depledge D.P."/>
            <person name="Harris D."/>
            <person name="Her Y."/>
            <person name="Herzyk P."/>
            <person name="Imamura H."/>
            <person name="Otto T.D."/>
            <person name="Sanders M."/>
            <person name="Seeger K."/>
            <person name="Dujardin J.C."/>
            <person name="Berriman M."/>
            <person name="Smith D.F."/>
            <person name="Hertz-Fowler C."/>
            <person name="Mottram J.C."/>
        </authorList>
    </citation>
    <scope>NUCLEOTIDE SEQUENCE [LARGE SCALE GENOMIC DNA]</scope>
    <source>
        <strain evidence="2 3">MHOM/GT/2001/U1103</strain>
    </source>
</reference>
<feature type="compositionally biased region" description="Polar residues" evidence="1">
    <location>
        <begin position="188"/>
        <end position="222"/>
    </location>
</feature>
<dbReference type="RefSeq" id="XP_003871957.1">
    <property type="nucleotide sequence ID" value="XM_003871908.1"/>
</dbReference>
<feature type="region of interest" description="Disordered" evidence="1">
    <location>
        <begin position="1725"/>
        <end position="1759"/>
    </location>
</feature>
<dbReference type="PhylomeDB" id="E9AKH3"/>
<feature type="region of interest" description="Disordered" evidence="1">
    <location>
        <begin position="1184"/>
        <end position="1241"/>
    </location>
</feature>
<feature type="region of interest" description="Disordered" evidence="1">
    <location>
        <begin position="1360"/>
        <end position="1402"/>
    </location>
</feature>
<feature type="region of interest" description="Disordered" evidence="1">
    <location>
        <begin position="1856"/>
        <end position="1923"/>
    </location>
</feature>
<feature type="compositionally biased region" description="Low complexity" evidence="1">
    <location>
        <begin position="1045"/>
        <end position="1054"/>
    </location>
</feature>
<evidence type="ECO:0000313" key="2">
    <source>
        <dbReference type="EMBL" id="CBZ23424.1"/>
    </source>
</evidence>
<feature type="compositionally biased region" description="Low complexity" evidence="1">
    <location>
        <begin position="292"/>
        <end position="301"/>
    </location>
</feature>
<dbReference type="KEGG" id="lmi:LMXM_05_0670"/>
<feature type="region of interest" description="Disordered" evidence="1">
    <location>
        <begin position="2237"/>
        <end position="2308"/>
    </location>
</feature>
<feature type="region of interest" description="Disordered" evidence="1">
    <location>
        <begin position="2378"/>
        <end position="2405"/>
    </location>
</feature>
<feature type="compositionally biased region" description="Low complexity" evidence="1">
    <location>
        <begin position="648"/>
        <end position="664"/>
    </location>
</feature>
<feature type="compositionally biased region" description="Basic and acidic residues" evidence="1">
    <location>
        <begin position="1213"/>
        <end position="1223"/>
    </location>
</feature>
<feature type="compositionally biased region" description="Low complexity" evidence="1">
    <location>
        <begin position="1968"/>
        <end position="1979"/>
    </location>
</feature>
<feature type="region of interest" description="Disordered" evidence="1">
    <location>
        <begin position="629"/>
        <end position="664"/>
    </location>
</feature>
<feature type="compositionally biased region" description="Low complexity" evidence="1">
    <location>
        <begin position="2378"/>
        <end position="2395"/>
    </location>
</feature>
<feature type="compositionally biased region" description="Basic and acidic residues" evidence="1">
    <location>
        <begin position="1032"/>
        <end position="1044"/>
    </location>
</feature>
<feature type="compositionally biased region" description="Basic and acidic residues" evidence="1">
    <location>
        <begin position="2100"/>
        <end position="2118"/>
    </location>
</feature>
<evidence type="ECO:0000256" key="1">
    <source>
        <dbReference type="SAM" id="MobiDB-lite"/>
    </source>
</evidence>
<organism evidence="2 3">
    <name type="scientific">Leishmania mexicana (strain MHOM/GT/2001/U1103)</name>
    <dbReference type="NCBI Taxonomy" id="929439"/>
    <lineage>
        <taxon>Eukaryota</taxon>
        <taxon>Discoba</taxon>
        <taxon>Euglenozoa</taxon>
        <taxon>Kinetoplastea</taxon>
        <taxon>Metakinetoplastina</taxon>
        <taxon>Trypanosomatida</taxon>
        <taxon>Trypanosomatidae</taxon>
        <taxon>Leishmaniinae</taxon>
        <taxon>Leishmania</taxon>
    </lineage>
</organism>
<feature type="region of interest" description="Disordered" evidence="1">
    <location>
        <begin position="680"/>
        <end position="703"/>
    </location>
</feature>
<dbReference type="EMBL" id="FR799558">
    <property type="protein sequence ID" value="CBZ23424.1"/>
    <property type="molecule type" value="Genomic_DNA"/>
</dbReference>
<feature type="compositionally biased region" description="Polar residues" evidence="1">
    <location>
        <begin position="1556"/>
        <end position="1573"/>
    </location>
</feature>
<feature type="compositionally biased region" description="Acidic residues" evidence="1">
    <location>
        <begin position="224"/>
        <end position="235"/>
    </location>
</feature>
<feature type="compositionally biased region" description="Low complexity" evidence="1">
    <location>
        <begin position="2082"/>
        <end position="2098"/>
    </location>
</feature>
<feature type="compositionally biased region" description="Low complexity" evidence="1">
    <location>
        <begin position="744"/>
        <end position="756"/>
    </location>
</feature>
<dbReference type="OMA" id="CTVSEMT"/>
<feature type="compositionally biased region" description="Low complexity" evidence="1">
    <location>
        <begin position="1426"/>
        <end position="1437"/>
    </location>
</feature>
<feature type="region of interest" description="Disordered" evidence="1">
    <location>
        <begin position="1783"/>
        <end position="1824"/>
    </location>
</feature>
<feature type="region of interest" description="Disordered" evidence="1">
    <location>
        <begin position="1935"/>
        <end position="2070"/>
    </location>
</feature>
<gene>
    <name evidence="2" type="ORF">LMXM_05_0670</name>
</gene>
<feature type="compositionally biased region" description="Polar residues" evidence="1">
    <location>
        <begin position="765"/>
        <end position="779"/>
    </location>
</feature>
<evidence type="ECO:0000313" key="3">
    <source>
        <dbReference type="Proteomes" id="UP000007259"/>
    </source>
</evidence>
<feature type="region of interest" description="Disordered" evidence="1">
    <location>
        <begin position="1829"/>
        <end position="1848"/>
    </location>
</feature>
<feature type="compositionally biased region" description="Low complexity" evidence="1">
    <location>
        <begin position="1935"/>
        <end position="1945"/>
    </location>
</feature>
<feature type="compositionally biased region" description="Low complexity" evidence="1">
    <location>
        <begin position="79"/>
        <end position="92"/>
    </location>
</feature>
<sequence>MEDEAAAETTSIDFSLVLSNGSGDAAGGSRTESPPRDKKGIMRAGRGDVHHPMPAIPVPKPTRPQPPTSSTSFGDEASDGGASSPVASPASAHVETSLTSFQAIHPAALPCTGQLARPSLKRDASLDFMRAIQRFDSEDFPEPQSRSTDSRGHDGDSDDNGNGASAKRQSQQGAAGDDAVNGDERTTQARAQSPSPTAPSRQLLVSPQQPTTSTLIATTADETINFEEEKNDDADDKMAAPVAAAPPPSRASAVGQTAPPPPQEQHQRPGTALAPSTKPRATAHESPPPLSSPTTGTTPVTDISGWKPQTPTSPPPQQAKNEQRQFSPSSPRNTSPSCTVSAATAATTTGAVDIGGAALPTASLASLGPSAFPDADPPHLRVLSSSMQNDDDPMYCTVSEISMANPVTPRGGTSLPLLGINTNFQHARAASGGSLYLSPARHSFRPAAAGHRVQSSDFSLDESNALLTLNTPRKIVKSATAAPKESTYFRDETFEDDAELASTSTPAQSMLDLHGKPLSSFVQPTLVKRTADGRTTAGGGRLSQPASPRQLQHLSAPPAINAELKHHAGREEGEDEREPTLRPSSTPLPRETRVGGEGAPRRRGSASSIFKSFPSKAICGCSRNSVAAKSGVDEHGKGGGEGHDVKTSARSTSSTQSTQTSLASGLSRLSSMFRRLVSGAAHGSIDTKTPRQTRQHEDEAATATAVEASLQMAALGSTMQKTDSSTNLRFVDMQAGRKQGQPQPAVTPAAASATAVKPRRVTPTREITSSWHSDPTNSPTDEEEDRGRGDGVVGAASLIPPAAAAPAIPVECAGDSAEESKGRRKRKDAEAQDGTSSSASAAGGDDRRSSGSGGADDVNTYSTSTPLASASAAGKPLRRRRERKGRNGPRRHRHRREGQEQANEQVNSVAKVLQGCPSSPTPPPKSKSSDRSASSDGESPRTFQRPYEGARRQHATNDNSNRGHPADAVPPPPQSRIASAAILAARRRELRATSRVSSSVNHFAVSWRTRQATRHREELLRHAGQARIARPQKRDAERESESEKAAAVAASPHAPRSKLWASSARSAVESRQSGTAPFPPQQLTPGRLEQYEAALTRDILELDAIVEKRRRRELWVEANPEAAAAAAAAEAEAEAEAVTEAVATPSRRPLRGAAQPRTMATPALTAGPLPSRVDTATALTASTPTHMRRSSAANTRAKHRYNGPTASGCLNHPNDDGGRKANEVESAAADGRGGRDGSAPFFRVRTADGVCQRPQQWPSASASYTAHTSNAARVLAAARRPAAADSGNDDAEADPQHSSSTRLPGDAIRLTMVALQRRYEQLLDDLVARPAPHPPATSESDEGGNATDDEVFMKAYSRHNYSPRRHPCPHPHLSQEQDKGERHRRVASSFSTRRGRSAPAPTQVDALMEAEVARCAAALRAEYYQPPQRQQNQQQEPSKTTERVPLPPAAHEAGADTVPMAHVAASYAQALRPSCAACLPQQLSEYITLGLLSMMHGGADECVDTASVAATEKAANLRQAHARPVTTPTLVQRRIHDDLYAAPRRCSRRRMMQADGEQNATPSDGNTSAAPPITSASVSCGAALSSMHAQSADAAAADRDVGFSPEARMAPLPPAQLKHFFTPNPVVIDGALLTRLMRWERHARRERVSQEQEARRVLQRLYIVETILVLRAMGTAAAMQEQEAPATPTLPTSQALGGPATAPVNDRGGKGSVTAAGRLLSLASAEAMPSPSAQQDSNRSRSPLAATRSSGDASEEEHSAAVGVVCGDAAAAAAGALHVTTASQGEGKGTQKEGVHAAAAPLPKHDTTARSLAGDASKMRSGVEVDTVERNADDSSSSSASPAVLVTPSPQAAVATEVGGEAKPATDHGSDVDLAESSSNNSSSSSSASSALSFHLEDSQEEAALQHPGPGADGTDGDHYPVVASGSLTAAVPAAASPQAAEARPLSIDRGKPITGSDRHGTLDDVDGAAGTVDDAPVGNAAASPPSTAKHTSAAPHQSPPPVPPSSSAVSSASSSPSRNLHVAADMEAARSAAPVPEGEGAVAASHNADDTGAKDVEAVARDAVQSPVTPVEATISTALASAAAAEVIPESEPPVSAGDDPRRASEGPRSWEREKRRQQQKMATATTRIAVPASPRRVRFSLQPEVVSGDDGAVDEVSEAPKQTCWEGRETSHAAGAPQAMTPESVKRVASGAAAAADKDDLSIDLLEKLNGLDALLLYNFPTYFTTGTDEDGLPSVVMRPHRHPPSAAPSVQPLWRHSPLASTPLVSPRPLQPYRSAPSRHLSESMSPLAEGRETPPSPTASAAAADASPFDAYASALRGHRPPPRLPPESLASQLRRKYSLPQPVQHRRHDHSAEVTLGLPATATPSVAAAASASPSASVSGSWPSAVPAAGRPSPQEGIDASHLAVRRSVWL</sequence>
<keyword evidence="3" id="KW-1185">Reference proteome</keyword>
<feature type="compositionally biased region" description="Basic and acidic residues" evidence="1">
    <location>
        <begin position="2048"/>
        <end position="2061"/>
    </location>
</feature>
<feature type="compositionally biased region" description="Polar residues" evidence="1">
    <location>
        <begin position="324"/>
        <end position="341"/>
    </location>
</feature>
<feature type="region of interest" description="Disordered" evidence="1">
    <location>
        <begin position="1"/>
        <end position="95"/>
    </location>
</feature>
<feature type="region of interest" description="Disordered" evidence="1">
    <location>
        <begin position="1021"/>
        <end position="1085"/>
    </location>
</feature>
<feature type="compositionally biased region" description="Basic and acidic residues" evidence="1">
    <location>
        <begin position="631"/>
        <end position="647"/>
    </location>
</feature>
<feature type="region of interest" description="Disordered" evidence="1">
    <location>
        <begin position="1426"/>
        <end position="1447"/>
    </location>
</feature>
<feature type="compositionally biased region" description="Low complexity" evidence="1">
    <location>
        <begin position="1877"/>
        <end position="1893"/>
    </location>
</feature>
<dbReference type="Proteomes" id="UP000007259">
    <property type="component" value="Chromosome 5"/>
</dbReference>
<feature type="region of interest" description="Disordered" evidence="1">
    <location>
        <begin position="1680"/>
        <end position="1712"/>
    </location>
</feature>
<feature type="compositionally biased region" description="Polar residues" evidence="1">
    <location>
        <begin position="1063"/>
        <end position="1075"/>
    </location>
</feature>
<feature type="compositionally biased region" description="Low complexity" evidence="1">
    <location>
        <begin position="795"/>
        <end position="809"/>
    </location>
</feature>
<dbReference type="VEuPathDB" id="TriTrypDB:LmxM.05.0670"/>
<feature type="compositionally biased region" description="Low complexity" evidence="1">
    <location>
        <begin position="2006"/>
        <end position="2018"/>
    </location>
</feature>
<feature type="compositionally biased region" description="Pro residues" evidence="1">
    <location>
        <begin position="54"/>
        <end position="67"/>
    </location>
</feature>
<feature type="compositionally biased region" description="Polar residues" evidence="1">
    <location>
        <begin position="1731"/>
        <end position="1752"/>
    </location>
</feature>
<feature type="compositionally biased region" description="Basic and acidic residues" evidence="1">
    <location>
        <begin position="1947"/>
        <end position="1963"/>
    </location>
</feature>
<dbReference type="GeneID" id="13453075"/>
<feature type="compositionally biased region" description="Low complexity" evidence="1">
    <location>
        <begin position="855"/>
        <end position="875"/>
    </location>
</feature>
<feature type="region of interest" description="Disordered" evidence="1">
    <location>
        <begin position="2082"/>
        <end position="2126"/>
    </location>
</feature>
<feature type="region of interest" description="Disordered" evidence="1">
    <location>
        <begin position="1277"/>
        <end position="1305"/>
    </location>
</feature>
<feature type="compositionally biased region" description="Basic residues" evidence="1">
    <location>
        <begin position="876"/>
        <end position="896"/>
    </location>
</feature>
<name>E9AKH3_LEIMU</name>
<feature type="compositionally biased region" description="Basic and acidic residues" evidence="1">
    <location>
        <begin position="33"/>
        <end position="51"/>
    </location>
</feature>
<dbReference type="OrthoDB" id="267965at2759"/>
<feature type="region of interest" description="Disordered" evidence="1">
    <location>
        <begin position="532"/>
        <end position="551"/>
    </location>
</feature>
<feature type="region of interest" description="Disordered" evidence="1">
    <location>
        <begin position="133"/>
        <end position="341"/>
    </location>
</feature>
<protein>
    <submittedName>
        <fullName evidence="2">Uncharacterized protein</fullName>
    </submittedName>
</protein>
<feature type="region of interest" description="Disordered" evidence="1">
    <location>
        <begin position="735"/>
        <end position="996"/>
    </location>
</feature>
<feature type="region of interest" description="Disordered" evidence="1">
    <location>
        <begin position="1328"/>
        <end position="1347"/>
    </location>
</feature>
<feature type="region of interest" description="Disordered" evidence="1">
    <location>
        <begin position="568"/>
        <end position="609"/>
    </location>
</feature>